<protein>
    <submittedName>
        <fullName evidence="1">Uncharacterized protein</fullName>
    </submittedName>
</protein>
<comment type="caution">
    <text evidence="1">The sequence shown here is derived from an EMBL/GenBank/DDBJ whole genome shotgun (WGS) entry which is preliminary data.</text>
</comment>
<proteinExistence type="predicted"/>
<keyword evidence="1" id="KW-0496">Mitochondrion</keyword>
<organism evidence="1">
    <name type="scientific">Picea glauca</name>
    <name type="common">White spruce</name>
    <name type="synonym">Pinus glauca</name>
    <dbReference type="NCBI Taxonomy" id="3330"/>
    <lineage>
        <taxon>Eukaryota</taxon>
        <taxon>Viridiplantae</taxon>
        <taxon>Streptophyta</taxon>
        <taxon>Embryophyta</taxon>
        <taxon>Tracheophyta</taxon>
        <taxon>Spermatophyta</taxon>
        <taxon>Pinopsida</taxon>
        <taxon>Pinidae</taxon>
        <taxon>Conifers I</taxon>
        <taxon>Pinales</taxon>
        <taxon>Pinaceae</taxon>
        <taxon>Picea</taxon>
    </lineage>
</organism>
<gene>
    <name evidence="1" type="ORF">ABT39_MTgene2635</name>
</gene>
<name>A0A117NFN7_PICGL</name>
<dbReference type="EMBL" id="LKAM01000018">
    <property type="protein sequence ID" value="KUM45533.1"/>
    <property type="molecule type" value="Genomic_DNA"/>
</dbReference>
<sequence>MRQSNVPTDGFFFFFFEPMSSCQFWRCILLSFGTDGGRLLGEYFGTDARSYLQCNF</sequence>
<geneLocation type="mitochondrion" evidence="1"/>
<dbReference type="AlphaFoldDB" id="A0A117NFN7"/>
<reference evidence="1" key="1">
    <citation type="journal article" date="2015" name="Genome Biol. Evol.">
        <title>Organellar Genomes of White Spruce (Picea glauca): Assembly and Annotation.</title>
        <authorList>
            <person name="Jackman S.D."/>
            <person name="Warren R.L."/>
            <person name="Gibb E.A."/>
            <person name="Vandervalk B.P."/>
            <person name="Mohamadi H."/>
            <person name="Chu J."/>
            <person name="Raymond A."/>
            <person name="Pleasance S."/>
            <person name="Coope R."/>
            <person name="Wildung M.R."/>
            <person name="Ritland C.E."/>
            <person name="Bousquet J."/>
            <person name="Jones S.J."/>
            <person name="Bohlmann J."/>
            <person name="Birol I."/>
        </authorList>
    </citation>
    <scope>NUCLEOTIDE SEQUENCE [LARGE SCALE GENOMIC DNA]</scope>
    <source>
        <tissue evidence="1">Flushing bud</tissue>
    </source>
</reference>
<evidence type="ECO:0000313" key="1">
    <source>
        <dbReference type="EMBL" id="KUM45533.1"/>
    </source>
</evidence>
<accession>A0A117NFN7</accession>